<dbReference type="InterPro" id="IPR033941">
    <property type="entry name" value="IPMI_cat"/>
</dbReference>
<reference evidence="14 15" key="1">
    <citation type="submission" date="2018-10" db="EMBL/GenBank/DDBJ databases">
        <title>Dokdonia luteus sp. nov., isolated from sea water.</title>
        <authorList>
            <person name="Zhou L.Y."/>
            <person name="Du Z.J."/>
        </authorList>
    </citation>
    <scope>NUCLEOTIDE SEQUENCE [LARGE SCALE GENOMIC DNA]</scope>
    <source>
        <strain evidence="14 15">SH27</strain>
    </source>
</reference>
<comment type="subunit">
    <text evidence="12">Heterodimer of LeuC and LeuD.</text>
</comment>
<keyword evidence="6 12" id="KW-0028">Amino-acid biosynthesis</keyword>
<dbReference type="InterPro" id="IPR050067">
    <property type="entry name" value="IPM_dehydratase_rel_enz"/>
</dbReference>
<keyword evidence="10 12" id="KW-0456">Lyase</keyword>
<dbReference type="SUPFAM" id="SSF53732">
    <property type="entry name" value="Aconitase iron-sulfur domain"/>
    <property type="match status" value="1"/>
</dbReference>
<evidence type="ECO:0000256" key="8">
    <source>
        <dbReference type="ARBA" id="ARBA00023004"/>
    </source>
</evidence>
<evidence type="ECO:0000256" key="4">
    <source>
        <dbReference type="ARBA" id="ARBA00022430"/>
    </source>
</evidence>
<comment type="caution">
    <text evidence="14">The sequence shown here is derived from an EMBL/GenBank/DDBJ whole genome shotgun (WGS) entry which is preliminary data.</text>
</comment>
<feature type="binding site" evidence="12">
    <location>
        <position position="401"/>
    </location>
    <ligand>
        <name>[4Fe-4S] cluster</name>
        <dbReference type="ChEBI" id="CHEBI:49883"/>
    </ligand>
</feature>
<evidence type="ECO:0000256" key="3">
    <source>
        <dbReference type="ARBA" id="ARBA00004729"/>
    </source>
</evidence>
<dbReference type="GO" id="GO:0003861">
    <property type="term" value="F:3-isopropylmalate dehydratase activity"/>
    <property type="evidence" value="ECO:0007669"/>
    <property type="project" value="UniProtKB-UniRule"/>
</dbReference>
<organism evidence="14 15">
    <name type="scientific">Dokdonia sinensis</name>
    <dbReference type="NCBI Taxonomy" id="2479847"/>
    <lineage>
        <taxon>Bacteria</taxon>
        <taxon>Pseudomonadati</taxon>
        <taxon>Bacteroidota</taxon>
        <taxon>Flavobacteriia</taxon>
        <taxon>Flavobacteriales</taxon>
        <taxon>Flavobacteriaceae</taxon>
        <taxon>Dokdonia</taxon>
    </lineage>
</organism>
<evidence type="ECO:0000256" key="6">
    <source>
        <dbReference type="ARBA" id="ARBA00022605"/>
    </source>
</evidence>
<keyword evidence="5 12" id="KW-0004">4Fe-4S</keyword>
<dbReference type="InterPro" id="IPR004430">
    <property type="entry name" value="3-IsopropMal_deHydase_lsu"/>
</dbReference>
<dbReference type="UniPathway" id="UPA00048">
    <property type="reaction ID" value="UER00071"/>
</dbReference>
<dbReference type="PRINTS" id="PR00415">
    <property type="entry name" value="ACONITASE"/>
</dbReference>
<dbReference type="OrthoDB" id="9802769at2"/>
<keyword evidence="11 12" id="KW-0100">Branched-chain amino acid biosynthesis</keyword>
<keyword evidence="7 12" id="KW-0479">Metal-binding</keyword>
<dbReference type="GO" id="GO:0009098">
    <property type="term" value="P:L-leucine biosynthetic process"/>
    <property type="evidence" value="ECO:0007669"/>
    <property type="project" value="UniProtKB-UniRule"/>
</dbReference>
<dbReference type="CDD" id="cd01583">
    <property type="entry name" value="IPMI"/>
    <property type="match status" value="1"/>
</dbReference>
<dbReference type="NCBIfam" id="NF009116">
    <property type="entry name" value="PRK12466.1"/>
    <property type="match status" value="1"/>
</dbReference>
<evidence type="ECO:0000256" key="5">
    <source>
        <dbReference type="ARBA" id="ARBA00022485"/>
    </source>
</evidence>
<dbReference type="InterPro" id="IPR001030">
    <property type="entry name" value="Acoase/IPM_deHydtase_lsu_aba"/>
</dbReference>
<dbReference type="Pfam" id="PF00330">
    <property type="entry name" value="Aconitase"/>
    <property type="match status" value="1"/>
</dbReference>
<evidence type="ECO:0000256" key="11">
    <source>
        <dbReference type="ARBA" id="ARBA00023304"/>
    </source>
</evidence>
<keyword evidence="15" id="KW-1185">Reference proteome</keyword>
<evidence type="ECO:0000256" key="9">
    <source>
        <dbReference type="ARBA" id="ARBA00023014"/>
    </source>
</evidence>
<keyword evidence="9 12" id="KW-0411">Iron-sulfur</keyword>
<dbReference type="Proteomes" id="UP000281985">
    <property type="component" value="Unassembled WGS sequence"/>
</dbReference>
<dbReference type="NCBIfam" id="TIGR00170">
    <property type="entry name" value="leuC"/>
    <property type="match status" value="1"/>
</dbReference>
<comment type="similarity">
    <text evidence="12">Belongs to the aconitase/IPM isomerase family. LeuC type 1 subfamily.</text>
</comment>
<evidence type="ECO:0000256" key="10">
    <source>
        <dbReference type="ARBA" id="ARBA00023239"/>
    </source>
</evidence>
<comment type="function">
    <text evidence="2 12">Catalyzes the isomerization between 2-isopropylmalate and 3-isopropylmalate, via the formation of 2-isopropylmaleate.</text>
</comment>
<name>A0A3M0FWT0_9FLAO</name>
<evidence type="ECO:0000313" key="14">
    <source>
        <dbReference type="EMBL" id="RMB56955.1"/>
    </source>
</evidence>
<accession>A0A3M0FWT0</accession>
<dbReference type="RefSeq" id="WP_121918113.1">
    <property type="nucleotide sequence ID" value="NZ_REFV01000013.1"/>
</dbReference>
<protein>
    <recommendedName>
        <fullName evidence="12">3-isopropylmalate dehydratase large subunit</fullName>
        <ecNumber evidence="12">4.2.1.33</ecNumber>
    </recommendedName>
    <alternativeName>
        <fullName evidence="12">Alpha-IPM isomerase</fullName>
        <shortName evidence="12">IPMI</shortName>
    </alternativeName>
    <alternativeName>
        <fullName evidence="12">Isopropylmalate isomerase</fullName>
    </alternativeName>
</protein>
<dbReference type="HAMAP" id="MF_01026">
    <property type="entry name" value="LeuC_type1"/>
    <property type="match status" value="1"/>
</dbReference>
<dbReference type="InterPro" id="IPR015931">
    <property type="entry name" value="Acnase/IPM_dHydase_lsu_aba_1/3"/>
</dbReference>
<sequence length="462" mass="50108">MVGKTLFDKVWDAHVVDTIENGPQILYIDKHLIHEVTSPQAFNELEERGIPVARPDQIVATADHNTPTENQHLPIKDALSRNQLDQLTKNCEKHGITLYALGHKYNGIVHVMAPELGITQPGMTMVCGDSHTSTHGAFGAIAFGIGTSQVGQVFASQSLLLNKPKSLRVNVNGKLAPNVLPKDVILYIISKLGTNAGTGYFCEYAGNVFEEMSMEGRMTVCNMSIEMGARGGMIAPDQTTFDYVEGRKFAPQGDAFAKAVSYWKTLPTDEDAAFDKEYHIDAADIAPMLTYGTNPGMGIKINGNIPEKGDMTFDKALEYMNFKQGSQLLDTAINYVFIGSCTNSRIEDFRIAADYVRGKSKAANVNAWLVPGSQQVAKQLEEEGLKEVFEEAGFVLRQPGCSACLAMNDDKIPAGEYCVSTSNRNFEGRQGQGARTILASPLVAAATAIAGKIVDITKEAVA</sequence>
<proteinExistence type="inferred from homology"/>
<evidence type="ECO:0000256" key="7">
    <source>
        <dbReference type="ARBA" id="ARBA00022723"/>
    </source>
</evidence>
<evidence type="ECO:0000256" key="2">
    <source>
        <dbReference type="ARBA" id="ARBA00002695"/>
    </source>
</evidence>
<feature type="binding site" evidence="12">
    <location>
        <position position="341"/>
    </location>
    <ligand>
        <name>[4Fe-4S] cluster</name>
        <dbReference type="ChEBI" id="CHEBI:49883"/>
    </ligand>
</feature>
<comment type="catalytic activity">
    <reaction evidence="1 12">
        <text>(2R,3S)-3-isopropylmalate = (2S)-2-isopropylmalate</text>
        <dbReference type="Rhea" id="RHEA:32287"/>
        <dbReference type="ChEBI" id="CHEBI:1178"/>
        <dbReference type="ChEBI" id="CHEBI:35121"/>
        <dbReference type="EC" id="4.2.1.33"/>
    </reaction>
</comment>
<evidence type="ECO:0000313" key="15">
    <source>
        <dbReference type="Proteomes" id="UP000281985"/>
    </source>
</evidence>
<comment type="cofactor">
    <cofactor evidence="12">
        <name>[4Fe-4S] cluster</name>
        <dbReference type="ChEBI" id="CHEBI:49883"/>
    </cofactor>
    <text evidence="12">Binds 1 [4Fe-4S] cluster per subunit.</text>
</comment>
<dbReference type="EMBL" id="REFV01000013">
    <property type="protein sequence ID" value="RMB56955.1"/>
    <property type="molecule type" value="Genomic_DNA"/>
</dbReference>
<evidence type="ECO:0000259" key="13">
    <source>
        <dbReference type="Pfam" id="PF00330"/>
    </source>
</evidence>
<feature type="binding site" evidence="12">
    <location>
        <position position="404"/>
    </location>
    <ligand>
        <name>[4Fe-4S] cluster</name>
        <dbReference type="ChEBI" id="CHEBI:49883"/>
    </ligand>
</feature>
<evidence type="ECO:0000256" key="12">
    <source>
        <dbReference type="HAMAP-Rule" id="MF_01026"/>
    </source>
</evidence>
<dbReference type="NCBIfam" id="NF004016">
    <property type="entry name" value="PRK05478.1"/>
    <property type="match status" value="1"/>
</dbReference>
<keyword evidence="4 12" id="KW-0432">Leucine biosynthesis</keyword>
<dbReference type="InterPro" id="IPR018136">
    <property type="entry name" value="Aconitase_4Fe-4S_BS"/>
</dbReference>
<dbReference type="GO" id="GO:0046872">
    <property type="term" value="F:metal ion binding"/>
    <property type="evidence" value="ECO:0007669"/>
    <property type="project" value="UniProtKB-KW"/>
</dbReference>
<gene>
    <name evidence="12 14" type="primary">leuC</name>
    <name evidence="14" type="ORF">EAX61_12895</name>
</gene>
<dbReference type="PANTHER" id="PTHR43822">
    <property type="entry name" value="HOMOACONITASE, MITOCHONDRIAL-RELATED"/>
    <property type="match status" value="1"/>
</dbReference>
<dbReference type="InterPro" id="IPR036008">
    <property type="entry name" value="Aconitase_4Fe-4S_dom"/>
</dbReference>
<evidence type="ECO:0000256" key="1">
    <source>
        <dbReference type="ARBA" id="ARBA00000491"/>
    </source>
</evidence>
<keyword evidence="8 12" id="KW-0408">Iron</keyword>
<dbReference type="EC" id="4.2.1.33" evidence="12"/>
<dbReference type="GO" id="GO:0051539">
    <property type="term" value="F:4 iron, 4 sulfur cluster binding"/>
    <property type="evidence" value="ECO:0007669"/>
    <property type="project" value="UniProtKB-KW"/>
</dbReference>
<dbReference type="PANTHER" id="PTHR43822:SF9">
    <property type="entry name" value="3-ISOPROPYLMALATE DEHYDRATASE"/>
    <property type="match status" value="1"/>
</dbReference>
<feature type="domain" description="Aconitase/3-isopropylmalate dehydratase large subunit alpha/beta/alpha" evidence="13">
    <location>
        <begin position="8"/>
        <end position="451"/>
    </location>
</feature>
<dbReference type="PROSITE" id="PS01244">
    <property type="entry name" value="ACONITASE_2"/>
    <property type="match status" value="1"/>
</dbReference>
<comment type="pathway">
    <text evidence="3 12">Amino-acid biosynthesis; L-leucine biosynthesis; L-leucine from 3-methyl-2-oxobutanoate: step 2/4.</text>
</comment>
<dbReference type="AlphaFoldDB" id="A0A3M0FWT0"/>
<dbReference type="Gene3D" id="3.30.499.10">
    <property type="entry name" value="Aconitase, domain 3"/>
    <property type="match status" value="2"/>
</dbReference>